<keyword evidence="2" id="KW-1185">Reference proteome</keyword>
<dbReference type="OrthoDB" id="10447483at2759"/>
<dbReference type="AlphaFoldDB" id="A0A7J9MM73"/>
<proteinExistence type="predicted"/>
<feature type="non-terminal residue" evidence="1">
    <location>
        <position position="52"/>
    </location>
</feature>
<comment type="caution">
    <text evidence="1">The sequence shown here is derived from an EMBL/GenBank/DDBJ whole genome shotgun (WGS) entry which is preliminary data.</text>
</comment>
<accession>A0A7J9MM73</accession>
<reference evidence="1 2" key="1">
    <citation type="journal article" date="2019" name="Genome Biol. Evol.">
        <title>Insights into the evolution of the New World diploid cottons (Gossypium, subgenus Houzingenia) based on genome sequencing.</title>
        <authorList>
            <person name="Grover C.E."/>
            <person name="Arick M.A. 2nd"/>
            <person name="Thrash A."/>
            <person name="Conover J.L."/>
            <person name="Sanders W.S."/>
            <person name="Peterson D.G."/>
            <person name="Frelichowski J.E."/>
            <person name="Scheffler J.A."/>
            <person name="Scheffler B.E."/>
            <person name="Wendel J.F."/>
        </authorList>
    </citation>
    <scope>NUCLEOTIDE SEQUENCE [LARGE SCALE GENOMIC DNA]</scope>
    <source>
        <strain evidence="1">1</strain>
        <tissue evidence="1">Leaf</tissue>
    </source>
</reference>
<evidence type="ECO:0000313" key="2">
    <source>
        <dbReference type="Proteomes" id="UP000593576"/>
    </source>
</evidence>
<sequence>MSSMSVLQSLSTCSMSQGTRRLQLFPQWMLQWIRMSFPPFLLDISSMYAPMD</sequence>
<name>A0A7J9MM73_GOSSC</name>
<gene>
    <name evidence="1" type="ORF">Goshw_005556</name>
</gene>
<protein>
    <submittedName>
        <fullName evidence="1">Uncharacterized protein</fullName>
    </submittedName>
</protein>
<dbReference type="Proteomes" id="UP000593576">
    <property type="component" value="Unassembled WGS sequence"/>
</dbReference>
<organism evidence="1 2">
    <name type="scientific">Gossypium schwendimanii</name>
    <name type="common">Cotton</name>
    <dbReference type="NCBI Taxonomy" id="34291"/>
    <lineage>
        <taxon>Eukaryota</taxon>
        <taxon>Viridiplantae</taxon>
        <taxon>Streptophyta</taxon>
        <taxon>Embryophyta</taxon>
        <taxon>Tracheophyta</taxon>
        <taxon>Spermatophyta</taxon>
        <taxon>Magnoliopsida</taxon>
        <taxon>eudicotyledons</taxon>
        <taxon>Gunneridae</taxon>
        <taxon>Pentapetalae</taxon>
        <taxon>rosids</taxon>
        <taxon>malvids</taxon>
        <taxon>Malvales</taxon>
        <taxon>Malvaceae</taxon>
        <taxon>Malvoideae</taxon>
        <taxon>Gossypium</taxon>
    </lineage>
</organism>
<dbReference type="EMBL" id="JABFAF010000012">
    <property type="protein sequence ID" value="MBA0872048.1"/>
    <property type="molecule type" value="Genomic_DNA"/>
</dbReference>
<evidence type="ECO:0000313" key="1">
    <source>
        <dbReference type="EMBL" id="MBA0872048.1"/>
    </source>
</evidence>